<dbReference type="EMBL" id="JBHSKF010000004">
    <property type="protein sequence ID" value="MFC5287832.1"/>
    <property type="molecule type" value="Genomic_DNA"/>
</dbReference>
<keyword evidence="1" id="KW-0812">Transmembrane</keyword>
<comment type="caution">
    <text evidence="2">The sequence shown here is derived from an EMBL/GenBank/DDBJ whole genome shotgun (WGS) entry which is preliminary data.</text>
</comment>
<sequence>MKPPSVRAVARSYRTERGLTGLVGALALLAGASALVVGAGLLGQGRARRPVLDPVAVDVITSWPVTSRLVAIGVGLLFLLAGVRLALRALRPERHPNLDLTDDLTVTSGALAEAIAADAERVDGVDRAKVTVVGDKDQPALRLSLWLVDGCDVKAVWRELDDPVLSRARESLGVASLPTAVRVEMGAAKRTRVR</sequence>
<proteinExistence type="predicted"/>
<dbReference type="RefSeq" id="WP_378247154.1">
    <property type="nucleotide sequence ID" value="NZ_JBHSKF010000004.1"/>
</dbReference>
<dbReference type="Proteomes" id="UP001596157">
    <property type="component" value="Unassembled WGS sequence"/>
</dbReference>
<evidence type="ECO:0000313" key="3">
    <source>
        <dbReference type="Proteomes" id="UP001596157"/>
    </source>
</evidence>
<name>A0ABW0EK99_9PSEU</name>
<evidence type="ECO:0000313" key="2">
    <source>
        <dbReference type="EMBL" id="MFC5287832.1"/>
    </source>
</evidence>
<feature type="transmembrane region" description="Helical" evidence="1">
    <location>
        <begin position="69"/>
        <end position="87"/>
    </location>
</feature>
<protein>
    <submittedName>
        <fullName evidence="2">Alkaline shock response membrane anchor protein AmaP</fullName>
    </submittedName>
</protein>
<reference evidence="3" key="1">
    <citation type="journal article" date="2019" name="Int. J. Syst. Evol. Microbiol.">
        <title>The Global Catalogue of Microorganisms (GCM) 10K type strain sequencing project: providing services to taxonomists for standard genome sequencing and annotation.</title>
        <authorList>
            <consortium name="The Broad Institute Genomics Platform"/>
            <consortium name="The Broad Institute Genome Sequencing Center for Infectious Disease"/>
            <person name="Wu L."/>
            <person name="Ma J."/>
        </authorList>
    </citation>
    <scope>NUCLEOTIDE SEQUENCE [LARGE SCALE GENOMIC DNA]</scope>
    <source>
        <strain evidence="3">CCUG 59778</strain>
    </source>
</reference>
<gene>
    <name evidence="2" type="ORF">ACFPM7_12285</name>
</gene>
<evidence type="ECO:0000256" key="1">
    <source>
        <dbReference type="SAM" id="Phobius"/>
    </source>
</evidence>
<keyword evidence="1" id="KW-0472">Membrane</keyword>
<organism evidence="2 3">
    <name type="scientific">Actinokineospora guangxiensis</name>
    <dbReference type="NCBI Taxonomy" id="1490288"/>
    <lineage>
        <taxon>Bacteria</taxon>
        <taxon>Bacillati</taxon>
        <taxon>Actinomycetota</taxon>
        <taxon>Actinomycetes</taxon>
        <taxon>Pseudonocardiales</taxon>
        <taxon>Pseudonocardiaceae</taxon>
        <taxon>Actinokineospora</taxon>
    </lineage>
</organism>
<keyword evidence="1" id="KW-1133">Transmembrane helix</keyword>
<accession>A0ABW0EK99</accession>
<keyword evidence="3" id="KW-1185">Reference proteome</keyword>